<comment type="caution">
    <text evidence="4">The sequence shown here is derived from an EMBL/GenBank/DDBJ whole genome shotgun (WGS) entry which is preliminary data.</text>
</comment>
<evidence type="ECO:0000256" key="1">
    <source>
        <dbReference type="ARBA" id="ARBA00007435"/>
    </source>
</evidence>
<gene>
    <name evidence="4" type="ORF">JFN93_10085</name>
</gene>
<dbReference type="PANTHER" id="PTHR34477:SF1">
    <property type="entry name" value="UPF0213 PROTEIN YHBQ"/>
    <property type="match status" value="1"/>
</dbReference>
<name>A0A8J7LYH0_9BACT</name>
<proteinExistence type="inferred from homology"/>
<keyword evidence="5" id="KW-1185">Reference proteome</keyword>
<dbReference type="Gene3D" id="3.40.1440.10">
    <property type="entry name" value="GIY-YIG endonuclease"/>
    <property type="match status" value="1"/>
</dbReference>
<feature type="domain" description="GIY-YIG" evidence="3">
    <location>
        <begin position="1"/>
        <end position="74"/>
    </location>
</feature>
<reference evidence="4" key="1">
    <citation type="submission" date="2020-12" db="EMBL/GenBank/DDBJ databases">
        <title>Geomonas sp. Red875, isolated from river sediment.</title>
        <authorList>
            <person name="Xu Z."/>
            <person name="Zhang Z."/>
            <person name="Masuda Y."/>
            <person name="Itoh H."/>
            <person name="Senoo K."/>
        </authorList>
    </citation>
    <scope>NUCLEOTIDE SEQUENCE</scope>
    <source>
        <strain evidence="4">Red875</strain>
    </source>
</reference>
<dbReference type="Proteomes" id="UP000636888">
    <property type="component" value="Unassembled WGS sequence"/>
</dbReference>
<dbReference type="AlphaFoldDB" id="A0A8J7LYH0"/>
<dbReference type="PANTHER" id="PTHR34477">
    <property type="entry name" value="UPF0213 PROTEIN YHBQ"/>
    <property type="match status" value="1"/>
</dbReference>
<evidence type="ECO:0000256" key="2">
    <source>
        <dbReference type="SAM" id="MobiDB-lite"/>
    </source>
</evidence>
<dbReference type="InterPro" id="IPR050190">
    <property type="entry name" value="UPF0213_domain"/>
</dbReference>
<evidence type="ECO:0000313" key="4">
    <source>
        <dbReference type="EMBL" id="MBJ6725056.1"/>
    </source>
</evidence>
<dbReference type="PROSITE" id="PS50164">
    <property type="entry name" value="GIY_YIG"/>
    <property type="match status" value="1"/>
</dbReference>
<protein>
    <submittedName>
        <fullName evidence="4">GIY-YIG nuclease family protein</fullName>
    </submittedName>
</protein>
<dbReference type="EMBL" id="JAEMHM010000007">
    <property type="protein sequence ID" value="MBJ6725056.1"/>
    <property type="molecule type" value="Genomic_DNA"/>
</dbReference>
<dbReference type="SUPFAM" id="SSF82771">
    <property type="entry name" value="GIY-YIG endonuclease"/>
    <property type="match status" value="1"/>
</dbReference>
<dbReference type="InterPro" id="IPR035901">
    <property type="entry name" value="GIY-YIG_endonuc_sf"/>
</dbReference>
<dbReference type="Pfam" id="PF01541">
    <property type="entry name" value="GIY-YIG"/>
    <property type="match status" value="1"/>
</dbReference>
<dbReference type="RefSeq" id="WP_199383945.1">
    <property type="nucleotide sequence ID" value="NZ_JAEMHM010000007.1"/>
</dbReference>
<sequence length="112" mass="12651">MWLYFIECRGGAIYTGIAEDVAERYQKHVQGKGAKYTRANPPVRFLAAKEFADPTEARKLEWQVKKLPREKKLAVIKQFEAEGISTLQSQKDQSQKDQSQPGVPSPSRRGTG</sequence>
<accession>A0A8J7LYH0</accession>
<evidence type="ECO:0000313" key="5">
    <source>
        <dbReference type="Proteomes" id="UP000636888"/>
    </source>
</evidence>
<feature type="compositionally biased region" description="Low complexity" evidence="2">
    <location>
        <begin position="88"/>
        <end position="100"/>
    </location>
</feature>
<feature type="region of interest" description="Disordered" evidence="2">
    <location>
        <begin position="86"/>
        <end position="112"/>
    </location>
</feature>
<dbReference type="InterPro" id="IPR000305">
    <property type="entry name" value="GIY-YIG_endonuc"/>
</dbReference>
<dbReference type="CDD" id="cd10456">
    <property type="entry name" value="GIY-YIG_UPF0213"/>
    <property type="match status" value="1"/>
</dbReference>
<organism evidence="4 5">
    <name type="scientific">Geomesophilobacter sediminis</name>
    <dbReference type="NCBI Taxonomy" id="2798584"/>
    <lineage>
        <taxon>Bacteria</taxon>
        <taxon>Pseudomonadati</taxon>
        <taxon>Thermodesulfobacteriota</taxon>
        <taxon>Desulfuromonadia</taxon>
        <taxon>Geobacterales</taxon>
        <taxon>Geobacteraceae</taxon>
        <taxon>Geomesophilobacter</taxon>
    </lineage>
</organism>
<evidence type="ECO:0000259" key="3">
    <source>
        <dbReference type="PROSITE" id="PS50164"/>
    </source>
</evidence>
<comment type="similarity">
    <text evidence="1">Belongs to the UPF0213 family.</text>
</comment>